<organism evidence="13 14">
    <name type="scientific">Weissella sagaensis</name>
    <dbReference type="NCBI Taxonomy" id="2559928"/>
    <lineage>
        <taxon>Bacteria</taxon>
        <taxon>Bacillati</taxon>
        <taxon>Bacillota</taxon>
        <taxon>Bacilli</taxon>
        <taxon>Lactobacillales</taxon>
        <taxon>Lactobacillaceae</taxon>
        <taxon>Weissella</taxon>
    </lineage>
</organism>
<evidence type="ECO:0000256" key="6">
    <source>
        <dbReference type="ARBA" id="ARBA00022840"/>
    </source>
</evidence>
<dbReference type="NCBIfam" id="TIGR01499">
    <property type="entry name" value="folC"/>
    <property type="match status" value="1"/>
</dbReference>
<dbReference type="GO" id="GO:0016874">
    <property type="term" value="F:ligase activity"/>
    <property type="evidence" value="ECO:0007669"/>
    <property type="project" value="UniProtKB-KW"/>
</dbReference>
<evidence type="ECO:0000259" key="12">
    <source>
        <dbReference type="Pfam" id="PF08245"/>
    </source>
</evidence>
<dbReference type="Gene3D" id="3.40.1190.10">
    <property type="entry name" value="Mur-like, catalytic domain"/>
    <property type="match status" value="1"/>
</dbReference>
<dbReference type="Gene3D" id="3.90.190.20">
    <property type="entry name" value="Mur ligase, C-terminal domain"/>
    <property type="match status" value="1"/>
</dbReference>
<protein>
    <recommendedName>
        <fullName evidence="2">tetrahydrofolate synthase</fullName>
        <ecNumber evidence="2">6.3.2.17</ecNumber>
    </recommendedName>
    <alternativeName>
        <fullName evidence="8">Tetrahydrofolylpolyglutamate synthase</fullName>
    </alternativeName>
</protein>
<dbReference type="SUPFAM" id="SSF53244">
    <property type="entry name" value="MurD-like peptide ligases, peptide-binding domain"/>
    <property type="match status" value="1"/>
</dbReference>
<dbReference type="PIRSF" id="PIRSF001563">
    <property type="entry name" value="Folylpolyglu_synth"/>
    <property type="match status" value="1"/>
</dbReference>
<evidence type="ECO:0000313" key="14">
    <source>
        <dbReference type="Proteomes" id="UP001596158"/>
    </source>
</evidence>
<dbReference type="SUPFAM" id="SSF53623">
    <property type="entry name" value="MurD-like peptide ligases, catalytic domain"/>
    <property type="match status" value="1"/>
</dbReference>
<keyword evidence="6 10" id="KW-0067">ATP-binding</keyword>
<dbReference type="InterPro" id="IPR004101">
    <property type="entry name" value="Mur_ligase_C"/>
</dbReference>
<evidence type="ECO:0000259" key="11">
    <source>
        <dbReference type="Pfam" id="PF02875"/>
    </source>
</evidence>
<evidence type="ECO:0000256" key="8">
    <source>
        <dbReference type="ARBA" id="ARBA00030592"/>
    </source>
</evidence>
<evidence type="ECO:0000256" key="7">
    <source>
        <dbReference type="ARBA" id="ARBA00022842"/>
    </source>
</evidence>
<evidence type="ECO:0000256" key="1">
    <source>
        <dbReference type="ARBA" id="ARBA00008276"/>
    </source>
</evidence>
<keyword evidence="4" id="KW-0479">Metal-binding</keyword>
<comment type="catalytic activity">
    <reaction evidence="9">
        <text>(6S)-5,6,7,8-tetrahydrofolyl-(gamma-L-Glu)(n) + L-glutamate + ATP = (6S)-5,6,7,8-tetrahydrofolyl-(gamma-L-Glu)(n+1) + ADP + phosphate + H(+)</text>
        <dbReference type="Rhea" id="RHEA:10580"/>
        <dbReference type="Rhea" id="RHEA-COMP:14738"/>
        <dbReference type="Rhea" id="RHEA-COMP:14740"/>
        <dbReference type="ChEBI" id="CHEBI:15378"/>
        <dbReference type="ChEBI" id="CHEBI:29985"/>
        <dbReference type="ChEBI" id="CHEBI:30616"/>
        <dbReference type="ChEBI" id="CHEBI:43474"/>
        <dbReference type="ChEBI" id="CHEBI:141005"/>
        <dbReference type="ChEBI" id="CHEBI:456216"/>
        <dbReference type="EC" id="6.3.2.17"/>
    </reaction>
</comment>
<evidence type="ECO:0000256" key="3">
    <source>
        <dbReference type="ARBA" id="ARBA00022598"/>
    </source>
</evidence>
<dbReference type="PANTHER" id="PTHR11136">
    <property type="entry name" value="FOLYLPOLYGLUTAMATE SYNTHASE-RELATED"/>
    <property type="match status" value="1"/>
</dbReference>
<evidence type="ECO:0000313" key="13">
    <source>
        <dbReference type="EMBL" id="MFC6178514.1"/>
    </source>
</evidence>
<evidence type="ECO:0000256" key="5">
    <source>
        <dbReference type="ARBA" id="ARBA00022741"/>
    </source>
</evidence>
<proteinExistence type="inferred from homology"/>
<comment type="caution">
    <text evidence="13">The sequence shown here is derived from an EMBL/GenBank/DDBJ whole genome shotgun (WGS) entry which is preliminary data.</text>
</comment>
<dbReference type="InterPro" id="IPR036565">
    <property type="entry name" value="Mur-like_cat_sf"/>
</dbReference>
<evidence type="ECO:0000256" key="2">
    <source>
        <dbReference type="ARBA" id="ARBA00013025"/>
    </source>
</evidence>
<evidence type="ECO:0000256" key="10">
    <source>
        <dbReference type="PIRNR" id="PIRNR001563"/>
    </source>
</evidence>
<comment type="similarity">
    <text evidence="1 10">Belongs to the folylpolyglutamate synthase family.</text>
</comment>
<dbReference type="PROSITE" id="PS01012">
    <property type="entry name" value="FOLYLPOLYGLU_SYNT_2"/>
    <property type="match status" value="1"/>
</dbReference>
<dbReference type="InterPro" id="IPR013221">
    <property type="entry name" value="Mur_ligase_cen"/>
</dbReference>
<accession>A0ABW1RSS9</accession>
<dbReference type="EC" id="6.3.2.17" evidence="2"/>
<feature type="domain" description="Mur ligase central" evidence="12">
    <location>
        <begin position="68"/>
        <end position="285"/>
    </location>
</feature>
<dbReference type="EMBL" id="JBHSSG010000009">
    <property type="protein sequence ID" value="MFC6178514.1"/>
    <property type="molecule type" value="Genomic_DNA"/>
</dbReference>
<evidence type="ECO:0000256" key="9">
    <source>
        <dbReference type="ARBA" id="ARBA00047493"/>
    </source>
</evidence>
<keyword evidence="5 10" id="KW-0547">Nucleotide-binding</keyword>
<reference evidence="14" key="1">
    <citation type="journal article" date="2019" name="Int. J. Syst. Evol. Microbiol.">
        <title>The Global Catalogue of Microorganisms (GCM) 10K type strain sequencing project: providing services to taxonomists for standard genome sequencing and annotation.</title>
        <authorList>
            <consortium name="The Broad Institute Genomics Platform"/>
            <consortium name="The Broad Institute Genome Sequencing Center for Infectious Disease"/>
            <person name="Wu L."/>
            <person name="Ma J."/>
        </authorList>
    </citation>
    <scope>NUCLEOTIDE SEQUENCE [LARGE SCALE GENOMIC DNA]</scope>
    <source>
        <strain evidence="14">CCM 8924</strain>
    </source>
</reference>
<dbReference type="Pfam" id="PF08245">
    <property type="entry name" value="Mur_ligase_M"/>
    <property type="match status" value="1"/>
</dbReference>
<name>A0ABW1RSS9_9LACO</name>
<feature type="domain" description="Mur ligase C-terminal" evidence="11">
    <location>
        <begin position="316"/>
        <end position="436"/>
    </location>
</feature>
<dbReference type="InterPro" id="IPR001645">
    <property type="entry name" value="Folylpolyglutamate_synth"/>
</dbReference>
<dbReference type="InterPro" id="IPR036615">
    <property type="entry name" value="Mur_ligase_C_dom_sf"/>
</dbReference>
<gene>
    <name evidence="13" type="ORF">ACFQGR_03760</name>
</gene>
<dbReference type="RefSeq" id="WP_240006017.1">
    <property type="nucleotide sequence ID" value="NZ_BJDT01000009.1"/>
</dbReference>
<dbReference type="Proteomes" id="UP001596158">
    <property type="component" value="Unassembled WGS sequence"/>
</dbReference>
<keyword evidence="7" id="KW-0460">Magnesium</keyword>
<dbReference type="PANTHER" id="PTHR11136:SF0">
    <property type="entry name" value="DIHYDROFOLATE SYNTHETASE-RELATED"/>
    <property type="match status" value="1"/>
</dbReference>
<keyword evidence="14" id="KW-1185">Reference proteome</keyword>
<evidence type="ECO:0000256" key="4">
    <source>
        <dbReference type="ARBA" id="ARBA00022723"/>
    </source>
</evidence>
<keyword evidence="3 10" id="KW-0436">Ligase</keyword>
<sequence>MIKLFVRKYIKKGPDKLMGTVETYRQLESNLGDDWQLSPSKHSRVGMLKEILSWIGHPERRLSVIHIVGSNGKGSTGVMISKILMTAGYRVGHFSTPAILTDCEVVTINGQMISEKEVMYHYKRIMVEIKNHGGDEKTLTKFEMWTLIALCHFAKQEVQFAVLEAGVGGTGDATNVIDSPLVVAITKISDDHSDFLGYNLLKIAENVAGAIKPGSLIVNYPGQDINVFKILRDKANQVEAIWNPYDKPKITLVRSSPEGLVLNADQLEGLKLSLTGAYQANNLSTVLQIVTILKNKRIALSDIAVAEALAHVKITGRMEFDSKHNILYDAAHNPHGITSLVATIRSWHLPFKPTVILGLVKGKNTAEMLDELLPYVATIIAVTPDSKNAMSADELAAKIVLTSDVDVEIADDSTAAISLARQVRESSKALIVVTGSVYTLRAIEKEGI</sequence>
<dbReference type="InterPro" id="IPR018109">
    <property type="entry name" value="Folylpolyglutamate_synth_CS"/>
</dbReference>
<dbReference type="Pfam" id="PF02875">
    <property type="entry name" value="Mur_ligase_C"/>
    <property type="match status" value="1"/>
</dbReference>